<protein>
    <submittedName>
        <fullName evidence="1">Uncharacterized protein</fullName>
    </submittedName>
</protein>
<evidence type="ECO:0000313" key="1">
    <source>
        <dbReference type="EMBL" id="MBX55948.1"/>
    </source>
</evidence>
<name>A0A2P2PMJ0_RHIMU</name>
<dbReference type="AlphaFoldDB" id="A0A2P2PMJ0"/>
<sequence>MSQKIEETKSFETVVLAMPNCQVTITHHIPNR</sequence>
<proteinExistence type="predicted"/>
<accession>A0A2P2PMJ0</accession>
<dbReference type="EMBL" id="GGEC01075464">
    <property type="protein sequence ID" value="MBX55948.1"/>
    <property type="molecule type" value="Transcribed_RNA"/>
</dbReference>
<reference evidence="1" key="1">
    <citation type="submission" date="2018-02" db="EMBL/GenBank/DDBJ databases">
        <title>Rhizophora mucronata_Transcriptome.</title>
        <authorList>
            <person name="Meera S.P."/>
            <person name="Sreeshan A."/>
            <person name="Augustine A."/>
        </authorList>
    </citation>
    <scope>NUCLEOTIDE SEQUENCE</scope>
    <source>
        <tissue evidence="1">Leaf</tissue>
    </source>
</reference>
<organism evidence="1">
    <name type="scientific">Rhizophora mucronata</name>
    <name type="common">Asiatic mangrove</name>
    <dbReference type="NCBI Taxonomy" id="61149"/>
    <lineage>
        <taxon>Eukaryota</taxon>
        <taxon>Viridiplantae</taxon>
        <taxon>Streptophyta</taxon>
        <taxon>Embryophyta</taxon>
        <taxon>Tracheophyta</taxon>
        <taxon>Spermatophyta</taxon>
        <taxon>Magnoliopsida</taxon>
        <taxon>eudicotyledons</taxon>
        <taxon>Gunneridae</taxon>
        <taxon>Pentapetalae</taxon>
        <taxon>rosids</taxon>
        <taxon>fabids</taxon>
        <taxon>Malpighiales</taxon>
        <taxon>Rhizophoraceae</taxon>
        <taxon>Rhizophora</taxon>
    </lineage>
</organism>